<evidence type="ECO:0000313" key="2">
    <source>
        <dbReference type="EMBL" id="KAL3779728.1"/>
    </source>
</evidence>
<gene>
    <name evidence="2" type="ORF">ACHAWO_011585</name>
</gene>
<evidence type="ECO:0000313" key="3">
    <source>
        <dbReference type="Proteomes" id="UP001530400"/>
    </source>
</evidence>
<sequence>MATSTETYTNVTLKSPVMSVKVFMPTFGDFSKESDFYQGSRFEHGSMIGDIMFGDNRKVYGRGLWRTPHDPTWPESGVGLASEFGCGDTGDTCIGKGDITNGVLGYDTAKNGEPFLKIGVGALIKGSCPDCAGDDAQVYNFNSPYKFYRTPKWSVLPSPGANEISFVSEESLGDYGYRIQKTVRLDGNVLTVRTLLSNAGKKQFTTPWYSHHFFSGDDVPLGPGYSLDLGLSEFGLKSQTAVFKQPGLGAWSGDMNEYVDVVAAKDGSISMNIKKPILDGVRLKANFLDENMPTLTDGSFTIRAPNGIAVFERIPELQTQSRNPFIYAYNVYIEKGTLSPEPMLLLYLQPGETTSWTQHLKFSALDKNGSTSFLSMISNRALQPLHSGSFSTMFLIVACISMIISLYARIANPRRHRGHYTQISDHVVECSERERILVV</sequence>
<keyword evidence="1" id="KW-0812">Transmembrane</keyword>
<keyword evidence="3" id="KW-1185">Reference proteome</keyword>
<proteinExistence type="predicted"/>
<protein>
    <submittedName>
        <fullName evidence="2">Uncharacterized protein</fullName>
    </submittedName>
</protein>
<dbReference type="EMBL" id="JALLPJ020000921">
    <property type="protein sequence ID" value="KAL3779728.1"/>
    <property type="molecule type" value="Genomic_DNA"/>
</dbReference>
<name>A0ABD3NVK1_9STRA</name>
<comment type="caution">
    <text evidence="2">The sequence shown here is derived from an EMBL/GenBank/DDBJ whole genome shotgun (WGS) entry which is preliminary data.</text>
</comment>
<keyword evidence="1" id="KW-0472">Membrane</keyword>
<feature type="transmembrane region" description="Helical" evidence="1">
    <location>
        <begin position="388"/>
        <end position="408"/>
    </location>
</feature>
<dbReference type="Proteomes" id="UP001530400">
    <property type="component" value="Unassembled WGS sequence"/>
</dbReference>
<accession>A0ABD3NVK1</accession>
<dbReference type="AlphaFoldDB" id="A0ABD3NVK1"/>
<organism evidence="2 3">
    <name type="scientific">Cyclotella atomus</name>
    <dbReference type="NCBI Taxonomy" id="382360"/>
    <lineage>
        <taxon>Eukaryota</taxon>
        <taxon>Sar</taxon>
        <taxon>Stramenopiles</taxon>
        <taxon>Ochrophyta</taxon>
        <taxon>Bacillariophyta</taxon>
        <taxon>Coscinodiscophyceae</taxon>
        <taxon>Thalassiosirophycidae</taxon>
        <taxon>Stephanodiscales</taxon>
        <taxon>Stephanodiscaceae</taxon>
        <taxon>Cyclotella</taxon>
    </lineage>
</organism>
<keyword evidence="1" id="KW-1133">Transmembrane helix</keyword>
<reference evidence="2 3" key="1">
    <citation type="submission" date="2024-10" db="EMBL/GenBank/DDBJ databases">
        <title>Updated reference genomes for cyclostephanoid diatoms.</title>
        <authorList>
            <person name="Roberts W.R."/>
            <person name="Alverson A.J."/>
        </authorList>
    </citation>
    <scope>NUCLEOTIDE SEQUENCE [LARGE SCALE GENOMIC DNA]</scope>
    <source>
        <strain evidence="2 3">AJA010-31</strain>
    </source>
</reference>
<evidence type="ECO:0000256" key="1">
    <source>
        <dbReference type="SAM" id="Phobius"/>
    </source>
</evidence>